<keyword evidence="5 6" id="KW-0472">Membrane</keyword>
<organism evidence="9">
    <name type="scientific">Polysiphonia sp</name>
    <dbReference type="NCBI Taxonomy" id="1967842"/>
    <lineage>
        <taxon>Eukaryota</taxon>
        <taxon>Rhodophyta</taxon>
        <taxon>Florideophyceae</taxon>
        <taxon>Rhodymeniophycidae</taxon>
        <taxon>Ceramiales</taxon>
        <taxon>Rhodomelaceae</taxon>
        <taxon>Polysiphonioideae</taxon>
        <taxon>Polysiphonia</taxon>
    </lineage>
</organism>
<dbReference type="EMBL" id="MF101456">
    <property type="protein sequence ID" value="ARW69250.1"/>
    <property type="molecule type" value="Genomic_DNA"/>
</dbReference>
<feature type="transmembrane region" description="Helical" evidence="7">
    <location>
        <begin position="12"/>
        <end position="36"/>
    </location>
</feature>
<reference evidence="9" key="1">
    <citation type="journal article" date="2017" name="J. Phycol.">
        <title>Analysis of chloroplast genomes and a supermatrix inform reclassification of the Rhodomelaceae (Rhodophyta).</title>
        <authorList>
            <person name="Diaz-Tapia P."/>
            <person name="Maggs C.A."/>
            <person name="West J.A."/>
            <person name="Verbruggen H."/>
        </authorList>
    </citation>
    <scope>NUCLEOTIDE SEQUENCE</scope>
    <source>
        <strain evidence="9">PD1760</strain>
    </source>
</reference>
<sequence length="441" mass="51427">MYKNFTWRLLKKVANINFSIFLLFLISFVCVLGSVIEQDKAFSYYLMNYPNFSFIIKQFSLDHVFSTWWFISILCIFIFSLLVCTFSTQLPSLKNARRWKFIYNQASLKTNRSLLFNRGLPENSFIDGIYSILCLNFFVFHRSNSVYAYKGLYGRISPVFVHFSIVVVLLGSMFSVFNSLVIQEIIPKGEIFHLKNIIQSGFFSKLTSDLVFRIDDFSINYIPNGFVDQFFSHVSVYLNNNLMKYNEVISVNNPLVVKSMTIYQTNWQIDAFRVNLGFSKNIQIRCIKTKIDSKSVWLSTYSINKESKILFIVSDLNKNIIIISSDGAVLGNVGLYEDFYINNTPMRFIDLIVSTGLQIKVDYGVVFIYIGFFIMIVSTFTSYLSYSQIWMYSQSDCLECLGSTNRALLLFEQDVNYLNKIYIYYLQFYVHNICKLDRLLV</sequence>
<feature type="domain" description="ResB-like" evidence="8">
    <location>
        <begin position="17"/>
        <end position="275"/>
    </location>
</feature>
<gene>
    <name evidence="6 9" type="primary">ccs1</name>
</gene>
<feature type="transmembrane region" description="Helical" evidence="7">
    <location>
        <begin position="68"/>
        <end position="90"/>
    </location>
</feature>
<evidence type="ECO:0000256" key="7">
    <source>
        <dbReference type="SAM" id="Phobius"/>
    </source>
</evidence>
<dbReference type="GO" id="GO:0009535">
    <property type="term" value="C:chloroplast thylakoid membrane"/>
    <property type="evidence" value="ECO:0007669"/>
    <property type="project" value="UniProtKB-SubCell"/>
</dbReference>
<evidence type="ECO:0000313" key="9">
    <source>
        <dbReference type="EMBL" id="ARW69250.1"/>
    </source>
</evidence>
<keyword evidence="9" id="KW-0934">Plastid</keyword>
<dbReference type="Pfam" id="PF05140">
    <property type="entry name" value="ResB"/>
    <property type="match status" value="1"/>
</dbReference>
<comment type="function">
    <text evidence="6">Required during biogenesis of c-type cytochromes (cytochrome c6 and cytochrome f) at the step of heme attachment.</text>
</comment>
<feature type="transmembrane region" description="Helical" evidence="7">
    <location>
        <begin position="124"/>
        <end position="140"/>
    </location>
</feature>
<evidence type="ECO:0000256" key="5">
    <source>
        <dbReference type="ARBA" id="ARBA00023136"/>
    </source>
</evidence>
<dbReference type="GO" id="GO:0017004">
    <property type="term" value="P:cytochrome complex assembly"/>
    <property type="evidence" value="ECO:0007669"/>
    <property type="project" value="UniProtKB-UniRule"/>
</dbReference>
<evidence type="ECO:0000256" key="1">
    <source>
        <dbReference type="ARBA" id="ARBA00004141"/>
    </source>
</evidence>
<keyword evidence="4 6" id="KW-1133">Transmembrane helix</keyword>
<comment type="similarity">
    <text evidence="6">Belongs to the Ccs1/CcsB family.</text>
</comment>
<evidence type="ECO:0000256" key="6">
    <source>
        <dbReference type="HAMAP-Rule" id="MF_01392"/>
    </source>
</evidence>
<feature type="transmembrane region" description="Helical" evidence="7">
    <location>
        <begin position="366"/>
        <end position="386"/>
    </location>
</feature>
<protein>
    <recommendedName>
        <fullName evidence="6">Cytochrome c biogenesis protein Ccs1</fullName>
    </recommendedName>
</protein>
<dbReference type="AlphaFoldDB" id="A0A1Z1MT37"/>
<comment type="subcellular location">
    <subcellularLocation>
        <location evidence="1">Membrane</location>
        <topology evidence="1">Multi-pass membrane protein</topology>
    </subcellularLocation>
    <subcellularLocation>
        <location evidence="6">Plastid</location>
        <location evidence="6">Chloroplast thylakoid membrane</location>
        <topology evidence="6">Multi-pass membrane protein</topology>
    </subcellularLocation>
</comment>
<keyword evidence="6" id="KW-0793">Thylakoid</keyword>
<proteinExistence type="inferred from homology"/>
<dbReference type="PANTHER" id="PTHR31566">
    <property type="entry name" value="CYTOCHROME C BIOGENESIS PROTEIN CCS1, CHLOROPLASTIC"/>
    <property type="match status" value="1"/>
</dbReference>
<accession>A0A1Z1MT37</accession>
<keyword evidence="9" id="KW-0150">Chloroplast</keyword>
<evidence type="ECO:0000256" key="4">
    <source>
        <dbReference type="ARBA" id="ARBA00022989"/>
    </source>
</evidence>
<evidence type="ECO:0000256" key="3">
    <source>
        <dbReference type="ARBA" id="ARBA00022748"/>
    </source>
</evidence>
<dbReference type="InterPro" id="IPR023494">
    <property type="entry name" value="Cyt_c_bgen_Ccs1/CcsB/ResB"/>
</dbReference>
<comment type="subunit">
    <text evidence="6">May interact with CcsA.</text>
</comment>
<keyword evidence="2 6" id="KW-0812">Transmembrane</keyword>
<dbReference type="PANTHER" id="PTHR31566:SF0">
    <property type="entry name" value="CYTOCHROME C BIOGENESIS PROTEIN CCS1, CHLOROPLASTIC"/>
    <property type="match status" value="1"/>
</dbReference>
<name>A0A1Z1MT37_9FLOR</name>
<evidence type="ECO:0000256" key="2">
    <source>
        <dbReference type="ARBA" id="ARBA00022692"/>
    </source>
</evidence>
<dbReference type="InterPro" id="IPR007816">
    <property type="entry name" value="ResB-like_domain"/>
</dbReference>
<evidence type="ECO:0000259" key="8">
    <source>
        <dbReference type="Pfam" id="PF05140"/>
    </source>
</evidence>
<dbReference type="HAMAP" id="MF_01392">
    <property type="entry name" value="CytC_Ccs1"/>
    <property type="match status" value="1"/>
</dbReference>
<geneLocation type="chloroplast" evidence="9"/>
<keyword evidence="3 6" id="KW-0201">Cytochrome c-type biogenesis</keyword>
<feature type="transmembrane region" description="Helical" evidence="7">
    <location>
        <begin position="160"/>
        <end position="182"/>
    </location>
</feature>